<dbReference type="OrthoDB" id="7450636at2"/>
<organism evidence="1 2">
    <name type="scientific">Sphingomonas populi</name>
    <dbReference type="NCBI Taxonomy" id="2484750"/>
    <lineage>
        <taxon>Bacteria</taxon>
        <taxon>Pseudomonadati</taxon>
        <taxon>Pseudomonadota</taxon>
        <taxon>Alphaproteobacteria</taxon>
        <taxon>Sphingomonadales</taxon>
        <taxon>Sphingomonadaceae</taxon>
        <taxon>Sphingomonas</taxon>
    </lineage>
</organism>
<proteinExistence type="predicted"/>
<dbReference type="AlphaFoldDB" id="A0A4Q6XT88"/>
<dbReference type="EMBL" id="SGIS01000025">
    <property type="protein sequence ID" value="RZF63480.1"/>
    <property type="molecule type" value="Genomic_DNA"/>
</dbReference>
<gene>
    <name evidence="1" type="ORF">EWE75_15650</name>
</gene>
<keyword evidence="2" id="KW-1185">Reference proteome</keyword>
<name>A0A4Q6XT88_9SPHN</name>
<evidence type="ECO:0000313" key="1">
    <source>
        <dbReference type="EMBL" id="RZF63480.1"/>
    </source>
</evidence>
<accession>A0A4Q6XT88</accession>
<sequence length="96" mass="11003">MNDSFDLLENLRIPSMNLSVECGSCGHQGVVDGPKLWRWFAVHRWNGSIERVGQHLRCSVCKRRPSKLEATQAQPSVEFGPRSEREWQAVVKRLRG</sequence>
<reference evidence="1 2" key="1">
    <citation type="submission" date="2019-02" db="EMBL/GenBank/DDBJ databases">
        <authorList>
            <person name="Li Y."/>
        </authorList>
    </citation>
    <scope>NUCLEOTIDE SEQUENCE [LARGE SCALE GENOMIC DNA]</scope>
    <source>
        <strain evidence="1 2">3-7</strain>
    </source>
</reference>
<evidence type="ECO:0000313" key="2">
    <source>
        <dbReference type="Proteomes" id="UP000292085"/>
    </source>
</evidence>
<protein>
    <recommendedName>
        <fullName evidence="3">Zinc-ribbon domain-containing protein</fullName>
    </recommendedName>
</protein>
<evidence type="ECO:0008006" key="3">
    <source>
        <dbReference type="Google" id="ProtNLM"/>
    </source>
</evidence>
<dbReference type="Proteomes" id="UP000292085">
    <property type="component" value="Unassembled WGS sequence"/>
</dbReference>
<comment type="caution">
    <text evidence="1">The sequence shown here is derived from an EMBL/GenBank/DDBJ whole genome shotgun (WGS) entry which is preliminary data.</text>
</comment>